<dbReference type="AlphaFoldDB" id="A0A2N0U4I2"/>
<dbReference type="NCBIfam" id="TIGR00431">
    <property type="entry name" value="TruB"/>
    <property type="match status" value="1"/>
</dbReference>
<dbReference type="CDD" id="cd02573">
    <property type="entry name" value="PseudoU_synth_EcTruB"/>
    <property type="match status" value="1"/>
</dbReference>
<dbReference type="InterPro" id="IPR014780">
    <property type="entry name" value="tRNA_psdUridine_synth_TruB"/>
</dbReference>
<dbReference type="GO" id="GO:0160148">
    <property type="term" value="F:tRNA pseudouridine(55) synthase activity"/>
    <property type="evidence" value="ECO:0007669"/>
    <property type="project" value="UniProtKB-EC"/>
</dbReference>
<dbReference type="STRING" id="447422.SAMN05660903_00011"/>
<keyword evidence="8" id="KW-1185">Reference proteome</keyword>
<gene>
    <name evidence="5" type="primary">truB</name>
    <name evidence="7" type="ORF">APR41_02740</name>
</gene>
<dbReference type="InterPro" id="IPR002501">
    <property type="entry name" value="PsdUridine_synth_N"/>
</dbReference>
<dbReference type="HAMAP" id="MF_01080">
    <property type="entry name" value="TruB_bact"/>
    <property type="match status" value="1"/>
</dbReference>
<keyword evidence="4 5" id="KW-0413">Isomerase</keyword>
<dbReference type="PANTHER" id="PTHR13767:SF2">
    <property type="entry name" value="PSEUDOURIDYLATE SYNTHASE TRUB1"/>
    <property type="match status" value="1"/>
</dbReference>
<evidence type="ECO:0000256" key="1">
    <source>
        <dbReference type="ARBA" id="ARBA00000385"/>
    </source>
</evidence>
<comment type="similarity">
    <text evidence="2 5">Belongs to the pseudouridine synthase TruB family. Type 1 subfamily.</text>
</comment>
<dbReference type="PANTHER" id="PTHR13767">
    <property type="entry name" value="TRNA-PSEUDOURIDINE SYNTHASE"/>
    <property type="match status" value="1"/>
</dbReference>
<dbReference type="GO" id="GO:0003723">
    <property type="term" value="F:RNA binding"/>
    <property type="evidence" value="ECO:0007669"/>
    <property type="project" value="InterPro"/>
</dbReference>
<dbReference type="EC" id="5.4.99.25" evidence="5"/>
<evidence type="ECO:0000313" key="7">
    <source>
        <dbReference type="EMBL" id="PKD21913.1"/>
    </source>
</evidence>
<dbReference type="OrthoDB" id="9802309at2"/>
<organism evidence="7 8">
    <name type="scientific">Salegentibacter salinarum</name>
    <dbReference type="NCBI Taxonomy" id="447422"/>
    <lineage>
        <taxon>Bacteria</taxon>
        <taxon>Pseudomonadati</taxon>
        <taxon>Bacteroidota</taxon>
        <taxon>Flavobacteriia</taxon>
        <taxon>Flavobacteriales</taxon>
        <taxon>Flavobacteriaceae</taxon>
        <taxon>Salegentibacter</taxon>
    </lineage>
</organism>
<dbReference type="RefSeq" id="WP_079711189.1">
    <property type="nucleotide sequence ID" value="NZ_FUZC01000001.1"/>
</dbReference>
<dbReference type="EMBL" id="LKTS01000001">
    <property type="protein sequence ID" value="PKD21913.1"/>
    <property type="molecule type" value="Genomic_DNA"/>
</dbReference>
<feature type="domain" description="Pseudouridine synthase II N-terminal" evidence="6">
    <location>
        <begin position="46"/>
        <end position="191"/>
    </location>
</feature>
<evidence type="ECO:0000259" key="6">
    <source>
        <dbReference type="Pfam" id="PF01509"/>
    </source>
</evidence>
<evidence type="ECO:0000256" key="5">
    <source>
        <dbReference type="HAMAP-Rule" id="MF_01080"/>
    </source>
</evidence>
<dbReference type="Pfam" id="PF01509">
    <property type="entry name" value="TruB_N"/>
    <property type="match status" value="1"/>
</dbReference>
<feature type="active site" description="Nucleophile" evidence="5">
    <location>
        <position position="58"/>
    </location>
</feature>
<name>A0A2N0U4I2_9FLAO</name>
<dbReference type="GO" id="GO:1990481">
    <property type="term" value="P:mRNA pseudouridine synthesis"/>
    <property type="evidence" value="ECO:0007669"/>
    <property type="project" value="TreeGrafter"/>
</dbReference>
<comment type="function">
    <text evidence="5">Responsible for synthesis of pseudouridine from uracil-55 in the psi GC loop of transfer RNAs.</text>
</comment>
<evidence type="ECO:0000256" key="2">
    <source>
        <dbReference type="ARBA" id="ARBA00005642"/>
    </source>
</evidence>
<comment type="catalytic activity">
    <reaction evidence="1 5">
        <text>uridine(55) in tRNA = pseudouridine(55) in tRNA</text>
        <dbReference type="Rhea" id="RHEA:42532"/>
        <dbReference type="Rhea" id="RHEA-COMP:10101"/>
        <dbReference type="Rhea" id="RHEA-COMP:10102"/>
        <dbReference type="ChEBI" id="CHEBI:65314"/>
        <dbReference type="ChEBI" id="CHEBI:65315"/>
        <dbReference type="EC" id="5.4.99.25"/>
    </reaction>
</comment>
<dbReference type="InterPro" id="IPR020103">
    <property type="entry name" value="PsdUridine_synth_cat_dom_sf"/>
</dbReference>
<reference evidence="7 8" key="1">
    <citation type="submission" date="2015-10" db="EMBL/GenBank/DDBJ databases">
        <title>Draft genome sequence of Salegentibacter salinarum KCTC 12975.</title>
        <authorList>
            <person name="Lin W."/>
            <person name="Zheng Q."/>
        </authorList>
    </citation>
    <scope>NUCLEOTIDE SEQUENCE [LARGE SCALE GENOMIC DNA]</scope>
    <source>
        <strain evidence="7 8">KCTC 12975</strain>
    </source>
</reference>
<evidence type="ECO:0000256" key="3">
    <source>
        <dbReference type="ARBA" id="ARBA00022694"/>
    </source>
</evidence>
<dbReference type="SUPFAM" id="SSF55120">
    <property type="entry name" value="Pseudouridine synthase"/>
    <property type="match status" value="1"/>
</dbReference>
<keyword evidence="3 5" id="KW-0819">tRNA processing</keyword>
<evidence type="ECO:0000313" key="8">
    <source>
        <dbReference type="Proteomes" id="UP000232673"/>
    </source>
</evidence>
<accession>A0A2N0U4I2</accession>
<dbReference type="GO" id="GO:0031119">
    <property type="term" value="P:tRNA pseudouridine synthesis"/>
    <property type="evidence" value="ECO:0007669"/>
    <property type="project" value="UniProtKB-UniRule"/>
</dbReference>
<evidence type="ECO:0000256" key="4">
    <source>
        <dbReference type="ARBA" id="ARBA00023235"/>
    </source>
</evidence>
<proteinExistence type="inferred from homology"/>
<dbReference type="Gene3D" id="3.30.2350.10">
    <property type="entry name" value="Pseudouridine synthase"/>
    <property type="match status" value="1"/>
</dbReference>
<comment type="caution">
    <text evidence="7">The sequence shown here is derived from an EMBL/GenBank/DDBJ whole genome shotgun (WGS) entry which is preliminary data.</text>
</comment>
<dbReference type="Proteomes" id="UP000232673">
    <property type="component" value="Unassembled WGS sequence"/>
</dbReference>
<protein>
    <recommendedName>
        <fullName evidence="5">tRNA pseudouridine synthase B</fullName>
        <ecNumber evidence="5">5.4.99.25</ecNumber>
    </recommendedName>
    <alternativeName>
        <fullName evidence="5">tRNA pseudouridine(55) synthase</fullName>
        <shortName evidence="5">Psi55 synthase</shortName>
    </alternativeName>
    <alternativeName>
        <fullName evidence="5">tRNA pseudouridylate synthase</fullName>
    </alternativeName>
    <alternativeName>
        <fullName evidence="5">tRNA-uridine isomerase</fullName>
    </alternativeName>
</protein>
<sequence>MTTEIKKFTPEDFKTGQILVFDKPLEWTSFQLVNKVRWLIRKSCGIKKIKVGHAGTLDPLATGVLVICTGKFTKKIAELQGTEKEYTGTFTLGATTPSYDMETEVDKTYDTAHIADEDLDGAALQLTGEIEQTPPVFSALKKDGKRLYEYARKGEDVKLESRPVTIHEFEVEAPRFPEVDFRIVCSKGTYIRSVANDFGIALGSGAYLSSLKRTRVGEFTIDEALDLQSFEKLLPSA</sequence>